<dbReference type="OMA" id="DPQRYDS"/>
<comment type="subcellular location">
    <subcellularLocation>
        <location evidence="1">Endomembrane system</location>
        <topology evidence="1">Multi-pass membrane protein</topology>
    </subcellularLocation>
    <subcellularLocation>
        <location evidence="2">Lysosome membrane</location>
    </subcellularLocation>
</comment>
<dbReference type="VEuPathDB" id="AmoebaDB:ACA1_034300"/>
<evidence type="ECO:0000256" key="3">
    <source>
        <dbReference type="ARBA" id="ARBA00022692"/>
    </source>
</evidence>
<dbReference type="GeneID" id="14923543"/>
<dbReference type="InterPro" id="IPR029723">
    <property type="entry name" value="GPR137"/>
</dbReference>
<feature type="transmembrane region" description="Helical" evidence="8">
    <location>
        <begin position="228"/>
        <end position="247"/>
    </location>
</feature>
<organism evidence="10 11">
    <name type="scientific">Acanthamoeba castellanii (strain ATCC 30010 / Neff)</name>
    <dbReference type="NCBI Taxonomy" id="1257118"/>
    <lineage>
        <taxon>Eukaryota</taxon>
        <taxon>Amoebozoa</taxon>
        <taxon>Discosea</taxon>
        <taxon>Longamoebia</taxon>
        <taxon>Centramoebida</taxon>
        <taxon>Acanthamoebidae</taxon>
        <taxon>Acanthamoeba</taxon>
    </lineage>
</organism>
<feature type="transmembrane region" description="Helical" evidence="8">
    <location>
        <begin position="118"/>
        <end position="142"/>
    </location>
</feature>
<feature type="transmembrane region" description="Helical" evidence="8">
    <location>
        <begin position="196"/>
        <end position="216"/>
    </location>
</feature>
<feature type="transmembrane region" description="Helical" evidence="8">
    <location>
        <begin position="38"/>
        <end position="63"/>
    </location>
</feature>
<feature type="transmembrane region" description="Helical" evidence="8">
    <location>
        <begin position="6"/>
        <end position="26"/>
    </location>
</feature>
<evidence type="ECO:0000256" key="6">
    <source>
        <dbReference type="ARBA" id="ARBA00023228"/>
    </source>
</evidence>
<dbReference type="GO" id="GO:0005765">
    <property type="term" value="C:lysosomal membrane"/>
    <property type="evidence" value="ECO:0007669"/>
    <property type="project" value="UniProtKB-SubCell"/>
</dbReference>
<protein>
    <submittedName>
        <fullName evidence="10">Transmembrane 7 superfamily member, putative</fullName>
    </submittedName>
</protein>
<dbReference type="Proteomes" id="UP000011083">
    <property type="component" value="Unassembled WGS sequence"/>
</dbReference>
<keyword evidence="11" id="KW-1185">Reference proteome</keyword>
<feature type="transmembrane region" description="Helical" evidence="8">
    <location>
        <begin position="83"/>
        <end position="106"/>
    </location>
</feature>
<accession>L8HCY8</accession>
<dbReference type="EMBL" id="KB007879">
    <property type="protein sequence ID" value="ELR22598.1"/>
    <property type="molecule type" value="Genomic_DNA"/>
</dbReference>
<dbReference type="GO" id="GO:0012505">
    <property type="term" value="C:endomembrane system"/>
    <property type="evidence" value="ECO:0007669"/>
    <property type="project" value="UniProtKB-SubCell"/>
</dbReference>
<feature type="region of interest" description="Disordered" evidence="7">
    <location>
        <begin position="287"/>
        <end position="342"/>
    </location>
</feature>
<keyword evidence="4 8" id="KW-1133">Transmembrane helix</keyword>
<keyword evidence="3 8" id="KW-0812">Transmembrane</keyword>
<dbReference type="PANTHER" id="PTHR15146:SF3">
    <property type="entry name" value="THH1_TOM1_TOM3 DOMAIN-CONTAINING PROTEIN"/>
    <property type="match status" value="1"/>
</dbReference>
<proteinExistence type="predicted"/>
<dbReference type="GO" id="GO:1904263">
    <property type="term" value="P:positive regulation of TORC1 signaling"/>
    <property type="evidence" value="ECO:0007669"/>
    <property type="project" value="TreeGrafter"/>
</dbReference>
<gene>
    <name evidence="10" type="ORF">ACA1_034300</name>
</gene>
<evidence type="ECO:0000256" key="5">
    <source>
        <dbReference type="ARBA" id="ARBA00023136"/>
    </source>
</evidence>
<evidence type="ECO:0000256" key="2">
    <source>
        <dbReference type="ARBA" id="ARBA00004656"/>
    </source>
</evidence>
<evidence type="ECO:0000256" key="7">
    <source>
        <dbReference type="SAM" id="MobiDB-lite"/>
    </source>
</evidence>
<dbReference type="PANTHER" id="PTHR15146">
    <property type="entry name" value="INTEGRAL MEMBRANE PROTEIN GPR137"/>
    <property type="match status" value="1"/>
</dbReference>
<dbReference type="Pfam" id="PF06454">
    <property type="entry name" value="THH1_TOM1-3_dom"/>
    <property type="match status" value="1"/>
</dbReference>
<dbReference type="OrthoDB" id="17570at2759"/>
<feature type="domain" description="THH1/TOM1/TOM3" evidence="9">
    <location>
        <begin position="11"/>
        <end position="255"/>
    </location>
</feature>
<evidence type="ECO:0000313" key="10">
    <source>
        <dbReference type="EMBL" id="ELR22598.1"/>
    </source>
</evidence>
<keyword evidence="5 8" id="KW-0472">Membrane</keyword>
<sequence length="342" mass="38729">MGDIEPASYAFILFFLYCILASIATFQIARIVCYGHNLWGWQFGFLVQCVPFSILRAIFFLLIDVLELSNIALTFTIYWHVPPAIPINLQFSTFSLLILFYAHIYYKTEKQWESRRLPFTLIFAITNLAYLVVTIVAVSLVATEGTQGDWENKMWNIVSAIGFFMLVFVLAYYGLRVASLMREGKAQISFQPKKSSNVQVVSVTAVIFLLFTTRAIFNGLELNDLGMFALFFVWEIVPTSLVIILFWRIPSPRRQQALLPNAQAVPFLVSAVNETYSTDTTVRTSLFDNPQRYDSDEDSPNYSASPRFYLPANSPYSPYDTNPTPPSYGVLSRGGDSELSSS</sequence>
<reference evidence="10 11" key="1">
    <citation type="journal article" date="2013" name="Genome Biol.">
        <title>Genome of Acanthamoeba castellanii highlights extensive lateral gene transfer and early evolution of tyrosine kinase signaling.</title>
        <authorList>
            <person name="Clarke M."/>
            <person name="Lohan A.J."/>
            <person name="Liu B."/>
            <person name="Lagkouvardos I."/>
            <person name="Roy S."/>
            <person name="Zafar N."/>
            <person name="Bertelli C."/>
            <person name="Schilde C."/>
            <person name="Kianianmomeni A."/>
            <person name="Burglin T.R."/>
            <person name="Frech C."/>
            <person name="Turcotte B."/>
            <person name="Kopec K.O."/>
            <person name="Synnott J.M."/>
            <person name="Choo C."/>
            <person name="Paponov I."/>
            <person name="Finkler A."/>
            <person name="Soon Heng Tan C."/>
            <person name="Hutchins A.P."/>
            <person name="Weinmeier T."/>
            <person name="Rattei T."/>
            <person name="Chu J.S."/>
            <person name="Gimenez G."/>
            <person name="Irimia M."/>
            <person name="Rigden D.J."/>
            <person name="Fitzpatrick D.A."/>
            <person name="Lorenzo-Morales J."/>
            <person name="Bateman A."/>
            <person name="Chiu C.H."/>
            <person name="Tang P."/>
            <person name="Hegemann P."/>
            <person name="Fromm H."/>
            <person name="Raoult D."/>
            <person name="Greub G."/>
            <person name="Miranda-Saavedra D."/>
            <person name="Chen N."/>
            <person name="Nash P."/>
            <person name="Ginger M.L."/>
            <person name="Horn M."/>
            <person name="Schaap P."/>
            <person name="Caler L."/>
            <person name="Loftus B."/>
        </authorList>
    </citation>
    <scope>NUCLEOTIDE SEQUENCE [LARGE SCALE GENOMIC DNA]</scope>
    <source>
        <strain evidence="10 11">Neff</strain>
    </source>
</reference>
<keyword evidence="6" id="KW-0458">Lysosome</keyword>
<evidence type="ECO:0000256" key="4">
    <source>
        <dbReference type="ARBA" id="ARBA00022989"/>
    </source>
</evidence>
<dbReference type="AlphaFoldDB" id="L8HCY8"/>
<evidence type="ECO:0000256" key="8">
    <source>
        <dbReference type="SAM" id="Phobius"/>
    </source>
</evidence>
<evidence type="ECO:0000256" key="1">
    <source>
        <dbReference type="ARBA" id="ARBA00004127"/>
    </source>
</evidence>
<name>L8HCY8_ACACF</name>
<feature type="transmembrane region" description="Helical" evidence="8">
    <location>
        <begin position="154"/>
        <end position="175"/>
    </location>
</feature>
<evidence type="ECO:0000259" key="9">
    <source>
        <dbReference type="Pfam" id="PF06454"/>
    </source>
</evidence>
<evidence type="ECO:0000313" key="11">
    <source>
        <dbReference type="Proteomes" id="UP000011083"/>
    </source>
</evidence>
<dbReference type="InterPro" id="IPR009457">
    <property type="entry name" value="THH1/TOM1/TOM3_dom"/>
</dbReference>
<dbReference type="KEGG" id="acan:ACA1_034300"/>
<dbReference type="RefSeq" id="XP_004349719.1">
    <property type="nucleotide sequence ID" value="XM_004349669.1"/>
</dbReference>